<dbReference type="InterPro" id="IPR015500">
    <property type="entry name" value="Peptidase_S8_subtilisin-rel"/>
</dbReference>
<dbReference type="PROSITE" id="PS51892">
    <property type="entry name" value="SUBTILASE"/>
    <property type="match status" value="1"/>
</dbReference>
<proteinExistence type="inferred from homology"/>
<evidence type="ECO:0000256" key="1">
    <source>
        <dbReference type="ARBA" id="ARBA00011073"/>
    </source>
</evidence>
<dbReference type="EMBL" id="RBIL01000001">
    <property type="protein sequence ID" value="RKQ93148.1"/>
    <property type="molecule type" value="Genomic_DNA"/>
</dbReference>
<protein>
    <submittedName>
        <fullName evidence="8">Subtilisin family serine protease</fullName>
    </submittedName>
</protein>
<dbReference type="SUPFAM" id="SSF52743">
    <property type="entry name" value="Subtilisin-like"/>
    <property type="match status" value="1"/>
</dbReference>
<feature type="domain" description="Peptidase S8/S53" evidence="7">
    <location>
        <begin position="41"/>
        <end position="303"/>
    </location>
</feature>
<dbReference type="InterPro" id="IPR051048">
    <property type="entry name" value="Peptidase_S8/S53_subtilisin"/>
</dbReference>
<dbReference type="Gene3D" id="3.40.50.200">
    <property type="entry name" value="Peptidase S8/S53 domain"/>
    <property type="match status" value="1"/>
</dbReference>
<evidence type="ECO:0000256" key="6">
    <source>
        <dbReference type="RuleBase" id="RU003355"/>
    </source>
</evidence>
<evidence type="ECO:0000256" key="5">
    <source>
        <dbReference type="PROSITE-ProRule" id="PRU01240"/>
    </source>
</evidence>
<evidence type="ECO:0000256" key="4">
    <source>
        <dbReference type="ARBA" id="ARBA00022825"/>
    </source>
</evidence>
<dbReference type="InterPro" id="IPR023828">
    <property type="entry name" value="Peptidase_S8_Ser-AS"/>
</dbReference>
<comment type="caution">
    <text evidence="8">The sequence shown here is derived from an EMBL/GenBank/DDBJ whole genome shotgun (WGS) entry which is preliminary data.</text>
</comment>
<evidence type="ECO:0000313" key="8">
    <source>
        <dbReference type="EMBL" id="RKQ93148.1"/>
    </source>
</evidence>
<gene>
    <name evidence="8" type="ORF">C8N24_3008</name>
</gene>
<dbReference type="Proteomes" id="UP000278962">
    <property type="component" value="Unassembled WGS sequence"/>
</dbReference>
<name>A0A660LDK9_9ACTN</name>
<dbReference type="AlphaFoldDB" id="A0A660LDK9"/>
<dbReference type="InterPro" id="IPR023827">
    <property type="entry name" value="Peptidase_S8_Asp-AS"/>
</dbReference>
<evidence type="ECO:0000256" key="3">
    <source>
        <dbReference type="ARBA" id="ARBA00022801"/>
    </source>
</evidence>
<dbReference type="InterPro" id="IPR034204">
    <property type="entry name" value="PfSUB1-like_cat_dom"/>
</dbReference>
<dbReference type="Pfam" id="PF00082">
    <property type="entry name" value="Peptidase_S8"/>
    <property type="match status" value="1"/>
</dbReference>
<keyword evidence="4 5" id="KW-0720">Serine protease</keyword>
<dbReference type="InterPro" id="IPR022398">
    <property type="entry name" value="Peptidase_S8_His-AS"/>
</dbReference>
<feature type="active site" description="Charge relay system" evidence="5">
    <location>
        <position position="268"/>
    </location>
</feature>
<evidence type="ECO:0000259" key="7">
    <source>
        <dbReference type="Pfam" id="PF00082"/>
    </source>
</evidence>
<dbReference type="PROSITE" id="PS00138">
    <property type="entry name" value="SUBTILASE_SER"/>
    <property type="match status" value="1"/>
</dbReference>
<keyword evidence="9" id="KW-1185">Reference proteome</keyword>
<dbReference type="PRINTS" id="PR00723">
    <property type="entry name" value="SUBTILISIN"/>
</dbReference>
<dbReference type="GO" id="GO:0006508">
    <property type="term" value="P:proteolysis"/>
    <property type="evidence" value="ECO:0007669"/>
    <property type="project" value="UniProtKB-KW"/>
</dbReference>
<keyword evidence="3 5" id="KW-0378">Hydrolase</keyword>
<dbReference type="GO" id="GO:0004252">
    <property type="term" value="F:serine-type endopeptidase activity"/>
    <property type="evidence" value="ECO:0007669"/>
    <property type="project" value="UniProtKB-UniRule"/>
</dbReference>
<keyword evidence="2 5" id="KW-0645">Protease</keyword>
<feature type="active site" description="Charge relay system" evidence="5">
    <location>
        <position position="50"/>
    </location>
</feature>
<organism evidence="8 9">
    <name type="scientific">Solirubrobacter pauli</name>
    <dbReference type="NCBI Taxonomy" id="166793"/>
    <lineage>
        <taxon>Bacteria</taxon>
        <taxon>Bacillati</taxon>
        <taxon>Actinomycetota</taxon>
        <taxon>Thermoleophilia</taxon>
        <taxon>Solirubrobacterales</taxon>
        <taxon>Solirubrobacteraceae</taxon>
        <taxon>Solirubrobacter</taxon>
    </lineage>
</organism>
<comment type="similarity">
    <text evidence="1 5 6">Belongs to the peptidase S8 family.</text>
</comment>
<dbReference type="CDD" id="cd07473">
    <property type="entry name" value="Peptidases_S8_Subtilisin_like"/>
    <property type="match status" value="1"/>
</dbReference>
<dbReference type="PROSITE" id="PS00136">
    <property type="entry name" value="SUBTILASE_ASP"/>
    <property type="match status" value="1"/>
</dbReference>
<accession>A0A660LDK9</accession>
<dbReference type="PANTHER" id="PTHR43399">
    <property type="entry name" value="SUBTILISIN-RELATED"/>
    <property type="match status" value="1"/>
</dbReference>
<dbReference type="PANTHER" id="PTHR43399:SF4">
    <property type="entry name" value="CELL WALL-ASSOCIATED PROTEASE"/>
    <property type="match status" value="1"/>
</dbReference>
<evidence type="ECO:0000256" key="2">
    <source>
        <dbReference type="ARBA" id="ARBA00022670"/>
    </source>
</evidence>
<evidence type="ECO:0000313" key="9">
    <source>
        <dbReference type="Proteomes" id="UP000278962"/>
    </source>
</evidence>
<reference evidence="8 9" key="1">
    <citation type="submission" date="2018-10" db="EMBL/GenBank/DDBJ databases">
        <title>Genomic Encyclopedia of Archaeal and Bacterial Type Strains, Phase II (KMG-II): from individual species to whole genera.</title>
        <authorList>
            <person name="Goeker M."/>
        </authorList>
    </citation>
    <scope>NUCLEOTIDE SEQUENCE [LARGE SCALE GENOMIC DNA]</scope>
    <source>
        <strain evidence="8 9">DSM 14954</strain>
    </source>
</reference>
<feature type="active site" description="Charge relay system" evidence="5">
    <location>
        <position position="107"/>
    </location>
</feature>
<dbReference type="InterPro" id="IPR000209">
    <property type="entry name" value="Peptidase_S8/S53_dom"/>
</dbReference>
<sequence length="437" mass="44361">MVVAFAGPTYAAPTDALQGEQWAIAPATVFDLPGAWQLSAGAGVTVAVVDSGMKLDHPDLAPNAWTNFAEVPGNGVDDDNNGYVDDVHGVDLTSSRTGQDLHDGLGHGTHVAGTIAAAANNRGVVGVAYRAKLMTVKVLDDSGAGTTGAVAEGIRYAAANGARIINLSLEGDTDDPRMRAAVDAAAAANALIVCSAGNSGIDVDRKPVFPVSIPAPNVVGVAATEPDDGRDLPDFSNYGRLTVPVAAPGVEVISTSKSGGYEYKSGTSMAAPHVAGVAALMAAVAPNLPAADLRALLLQHAERASLPVSAGYVDALGAVLAASEASSYDRNQPPAVRVLSATRSGRTTQAQLAIVGAVAAVSRVVVKVDRRTAATLRGGRSVLNVRVRGRTGKRLTVEAFAADGRRLSRTTSRIRAVRAGKRNVGSGGGIGGSAWVG</sequence>
<dbReference type="InterPro" id="IPR036852">
    <property type="entry name" value="Peptidase_S8/S53_dom_sf"/>
</dbReference>
<dbReference type="PROSITE" id="PS00137">
    <property type="entry name" value="SUBTILASE_HIS"/>
    <property type="match status" value="1"/>
</dbReference>